<accession>A0A382BSK5</accession>
<gene>
    <name evidence="3" type="ORF">METZ01_LOCUS169664</name>
</gene>
<name>A0A382BSK5_9ZZZZ</name>
<feature type="region of interest" description="Disordered" evidence="1">
    <location>
        <begin position="78"/>
        <end position="98"/>
    </location>
</feature>
<feature type="compositionally biased region" description="Polar residues" evidence="1">
    <location>
        <begin position="78"/>
        <end position="88"/>
    </location>
</feature>
<dbReference type="InterPro" id="IPR039426">
    <property type="entry name" value="TonB-dep_rcpt-like"/>
</dbReference>
<evidence type="ECO:0000259" key="2">
    <source>
        <dbReference type="Pfam" id="PF07715"/>
    </source>
</evidence>
<feature type="non-terminal residue" evidence="3">
    <location>
        <position position="98"/>
    </location>
</feature>
<dbReference type="Pfam" id="PF07715">
    <property type="entry name" value="Plug"/>
    <property type="match status" value="1"/>
</dbReference>
<dbReference type="SUPFAM" id="SSF56935">
    <property type="entry name" value="Porins"/>
    <property type="match status" value="1"/>
</dbReference>
<dbReference type="InterPro" id="IPR012910">
    <property type="entry name" value="Plug_dom"/>
</dbReference>
<protein>
    <recommendedName>
        <fullName evidence="2">TonB-dependent receptor plug domain-containing protein</fullName>
    </recommendedName>
</protein>
<dbReference type="InterPro" id="IPR037066">
    <property type="entry name" value="Plug_dom_sf"/>
</dbReference>
<feature type="domain" description="TonB-dependent receptor plug" evidence="2">
    <location>
        <begin position="41"/>
        <end position="93"/>
    </location>
</feature>
<sequence length="98" mass="10674">MKILILGFIVLIFLSGRIQAQSTTSFFDEIVVTPSLVPMTLRRIGSSVSVISESEIEAYGNLSLTEILRQLPAISSSNNGGRGKTTTLRVRGEEGFRT</sequence>
<dbReference type="PROSITE" id="PS52016">
    <property type="entry name" value="TONB_DEPENDENT_REC_3"/>
    <property type="match status" value="1"/>
</dbReference>
<dbReference type="Gene3D" id="2.170.130.10">
    <property type="entry name" value="TonB-dependent receptor, plug domain"/>
    <property type="match status" value="1"/>
</dbReference>
<evidence type="ECO:0000313" key="3">
    <source>
        <dbReference type="EMBL" id="SVB16810.1"/>
    </source>
</evidence>
<proteinExistence type="predicted"/>
<evidence type="ECO:0000256" key="1">
    <source>
        <dbReference type="SAM" id="MobiDB-lite"/>
    </source>
</evidence>
<reference evidence="3" key="1">
    <citation type="submission" date="2018-05" db="EMBL/GenBank/DDBJ databases">
        <authorList>
            <person name="Lanie J.A."/>
            <person name="Ng W.-L."/>
            <person name="Kazmierczak K.M."/>
            <person name="Andrzejewski T.M."/>
            <person name="Davidsen T.M."/>
            <person name="Wayne K.J."/>
            <person name="Tettelin H."/>
            <person name="Glass J.I."/>
            <person name="Rusch D."/>
            <person name="Podicherti R."/>
            <person name="Tsui H.-C.T."/>
            <person name="Winkler M.E."/>
        </authorList>
    </citation>
    <scope>NUCLEOTIDE SEQUENCE</scope>
</reference>
<dbReference type="AlphaFoldDB" id="A0A382BSK5"/>
<dbReference type="EMBL" id="UINC01031176">
    <property type="protein sequence ID" value="SVB16810.1"/>
    <property type="molecule type" value="Genomic_DNA"/>
</dbReference>
<organism evidence="3">
    <name type="scientific">marine metagenome</name>
    <dbReference type="NCBI Taxonomy" id="408172"/>
    <lineage>
        <taxon>unclassified sequences</taxon>
        <taxon>metagenomes</taxon>
        <taxon>ecological metagenomes</taxon>
    </lineage>
</organism>